<accession>A0A803JQH4</accession>
<dbReference type="AlphaFoldDB" id="A0A803JQH4"/>
<organism evidence="1">
    <name type="scientific">Xenopus tropicalis</name>
    <name type="common">Western clawed frog</name>
    <name type="synonym">Silurana tropicalis</name>
    <dbReference type="NCBI Taxonomy" id="8364"/>
    <lineage>
        <taxon>Eukaryota</taxon>
        <taxon>Metazoa</taxon>
        <taxon>Chordata</taxon>
        <taxon>Craniata</taxon>
        <taxon>Vertebrata</taxon>
        <taxon>Euteleostomi</taxon>
        <taxon>Amphibia</taxon>
        <taxon>Batrachia</taxon>
        <taxon>Anura</taxon>
        <taxon>Pipoidea</taxon>
        <taxon>Pipidae</taxon>
        <taxon>Xenopodinae</taxon>
        <taxon>Xenopus</taxon>
        <taxon>Silurana</taxon>
    </lineage>
</organism>
<reference evidence="1" key="2">
    <citation type="submission" date="2021-03" db="UniProtKB">
        <authorList>
            <consortium name="Ensembl"/>
        </authorList>
    </citation>
    <scope>IDENTIFICATION</scope>
</reference>
<proteinExistence type="predicted"/>
<name>A0A803JQH4_XENTR</name>
<reference evidence="1" key="1">
    <citation type="journal article" date="2010" name="Science">
        <title>The genome of the Western clawed frog Xenopus tropicalis.</title>
        <authorList>
            <person name="Hellsten U."/>
            <person name="Harland R.M."/>
            <person name="Gilchrist M.J."/>
            <person name="Hendrix D."/>
            <person name="Jurka J."/>
            <person name="Kapitonov V."/>
            <person name="Ovcharenko I."/>
            <person name="Putnam N.H."/>
            <person name="Shu S."/>
            <person name="Taher L."/>
            <person name="Blitz I.L."/>
            <person name="Blumberg B."/>
            <person name="Dichmann D.S."/>
            <person name="Dubchak I."/>
            <person name="Amaya E."/>
            <person name="Detter J.C."/>
            <person name="Fletcher R."/>
            <person name="Gerhard D.S."/>
            <person name="Goodstein D."/>
            <person name="Graves T."/>
            <person name="Grigoriev I.V."/>
            <person name="Grimwood J."/>
            <person name="Kawashima T."/>
            <person name="Lindquist E."/>
            <person name="Lucas S.M."/>
            <person name="Mead P.E."/>
            <person name="Mitros T."/>
            <person name="Ogino H."/>
            <person name="Ohta Y."/>
            <person name="Poliakov A.V."/>
            <person name="Pollet N."/>
            <person name="Robert J."/>
            <person name="Salamov A."/>
            <person name="Sater A.K."/>
            <person name="Schmutz J."/>
            <person name="Terry A."/>
            <person name="Vize P.D."/>
            <person name="Warren W.C."/>
            <person name="Wells D."/>
            <person name="Wills A."/>
            <person name="Wilson R.K."/>
            <person name="Zimmerman L.B."/>
            <person name="Zorn A.M."/>
            <person name="Grainger R."/>
            <person name="Grammer T."/>
            <person name="Khokha M.K."/>
            <person name="Richardson P.M."/>
            <person name="Rokhsar D.S."/>
        </authorList>
    </citation>
    <scope>NUCLEOTIDE SEQUENCE [LARGE SCALE GENOMIC DNA]</scope>
    <source>
        <strain evidence="1">Nigerian</strain>
    </source>
</reference>
<dbReference type="GeneTree" id="ENSGT00870000137729"/>
<protein>
    <submittedName>
        <fullName evidence="1">Uncharacterized protein</fullName>
    </submittedName>
</protein>
<dbReference type="Ensembl" id="ENSXETT00000105446">
    <property type="protein sequence ID" value="ENSXETP00000110236"/>
    <property type="gene ID" value="ENSXETG00000047608"/>
</dbReference>
<dbReference type="InParanoid" id="A0A803JQH4"/>
<evidence type="ECO:0000313" key="1">
    <source>
        <dbReference type="Ensembl" id="ENSXETP00000110236"/>
    </source>
</evidence>
<sequence length="70" mass="7332">MRAFIRPKPIRGPRAPAALVTLDNLGPIARPRDGDDTFGCLPYQLSMVLSAPTMVTTGNGESGFDSGEGA</sequence>